<name>A0A2I0KWA0_PUNGR</name>
<protein>
    <submittedName>
        <fullName evidence="2">Uncharacterized protein</fullName>
    </submittedName>
</protein>
<dbReference type="EMBL" id="PGOL01000312">
    <property type="protein sequence ID" value="PKI72738.1"/>
    <property type="molecule type" value="Genomic_DNA"/>
</dbReference>
<sequence length="117" mass="12852">MPRVEALMEAGGGPEGGAQRVGSPLLKSFRGLEEPRSWARRPCPVVAGARESMLDLARAHKLGFHRTLSTAKSSPCRRDLATTMPNLDWLESRCSENFDSDFRCTEDYGNGIRSGRG</sequence>
<keyword evidence="3" id="KW-1185">Reference proteome</keyword>
<gene>
    <name evidence="2" type="ORF">CRG98_006875</name>
</gene>
<organism evidence="2 3">
    <name type="scientific">Punica granatum</name>
    <name type="common">Pomegranate</name>
    <dbReference type="NCBI Taxonomy" id="22663"/>
    <lineage>
        <taxon>Eukaryota</taxon>
        <taxon>Viridiplantae</taxon>
        <taxon>Streptophyta</taxon>
        <taxon>Embryophyta</taxon>
        <taxon>Tracheophyta</taxon>
        <taxon>Spermatophyta</taxon>
        <taxon>Magnoliopsida</taxon>
        <taxon>eudicotyledons</taxon>
        <taxon>Gunneridae</taxon>
        <taxon>Pentapetalae</taxon>
        <taxon>rosids</taxon>
        <taxon>malvids</taxon>
        <taxon>Myrtales</taxon>
        <taxon>Lythraceae</taxon>
        <taxon>Punica</taxon>
    </lineage>
</organism>
<dbReference type="Proteomes" id="UP000233551">
    <property type="component" value="Unassembled WGS sequence"/>
</dbReference>
<evidence type="ECO:0000256" key="1">
    <source>
        <dbReference type="SAM" id="MobiDB-lite"/>
    </source>
</evidence>
<reference evidence="2 3" key="1">
    <citation type="submission" date="2017-11" db="EMBL/GenBank/DDBJ databases">
        <title>De-novo sequencing of pomegranate (Punica granatum L.) genome.</title>
        <authorList>
            <person name="Akparov Z."/>
            <person name="Amiraslanov A."/>
            <person name="Hajiyeva S."/>
            <person name="Abbasov M."/>
            <person name="Kaur K."/>
            <person name="Hamwieh A."/>
            <person name="Solovyev V."/>
            <person name="Salamov A."/>
            <person name="Braich B."/>
            <person name="Kosarev P."/>
            <person name="Mahmoud A."/>
            <person name="Hajiyev E."/>
            <person name="Babayeva S."/>
            <person name="Izzatullayeva V."/>
            <person name="Mammadov A."/>
            <person name="Mammadov A."/>
            <person name="Sharifova S."/>
            <person name="Ojaghi J."/>
            <person name="Eynullazada K."/>
            <person name="Bayramov B."/>
            <person name="Abdulazimova A."/>
            <person name="Shahmuradov I."/>
        </authorList>
    </citation>
    <scope>NUCLEOTIDE SEQUENCE [LARGE SCALE GENOMIC DNA]</scope>
    <source>
        <strain evidence="3">cv. AG2017</strain>
        <tissue evidence="2">Leaf</tissue>
    </source>
</reference>
<feature type="region of interest" description="Disordered" evidence="1">
    <location>
        <begin position="1"/>
        <end position="24"/>
    </location>
</feature>
<proteinExistence type="predicted"/>
<accession>A0A2I0KWA0</accession>
<evidence type="ECO:0000313" key="2">
    <source>
        <dbReference type="EMBL" id="PKI72738.1"/>
    </source>
</evidence>
<comment type="caution">
    <text evidence="2">The sequence shown here is derived from an EMBL/GenBank/DDBJ whole genome shotgun (WGS) entry which is preliminary data.</text>
</comment>
<evidence type="ECO:0000313" key="3">
    <source>
        <dbReference type="Proteomes" id="UP000233551"/>
    </source>
</evidence>
<dbReference type="AlphaFoldDB" id="A0A2I0KWA0"/>